<feature type="compositionally biased region" description="Basic and acidic residues" evidence="1">
    <location>
        <begin position="193"/>
        <end position="215"/>
    </location>
</feature>
<evidence type="ECO:0000256" key="1">
    <source>
        <dbReference type="SAM" id="MobiDB-lite"/>
    </source>
</evidence>
<name>A0A1X2HGG5_SYNRA</name>
<feature type="compositionally biased region" description="Pro residues" evidence="1">
    <location>
        <begin position="87"/>
        <end position="97"/>
    </location>
</feature>
<feature type="compositionally biased region" description="Polar residues" evidence="1">
    <location>
        <begin position="216"/>
        <end position="229"/>
    </location>
</feature>
<feature type="compositionally biased region" description="Basic residues" evidence="1">
    <location>
        <begin position="248"/>
        <end position="270"/>
    </location>
</feature>
<dbReference type="EMBL" id="MCGN01000004">
    <property type="protein sequence ID" value="ORY97982.1"/>
    <property type="molecule type" value="Genomic_DNA"/>
</dbReference>
<organism evidence="2 3">
    <name type="scientific">Syncephalastrum racemosum</name>
    <name type="common">Filamentous fungus</name>
    <dbReference type="NCBI Taxonomy" id="13706"/>
    <lineage>
        <taxon>Eukaryota</taxon>
        <taxon>Fungi</taxon>
        <taxon>Fungi incertae sedis</taxon>
        <taxon>Mucoromycota</taxon>
        <taxon>Mucoromycotina</taxon>
        <taxon>Mucoromycetes</taxon>
        <taxon>Mucorales</taxon>
        <taxon>Syncephalastraceae</taxon>
        <taxon>Syncephalastrum</taxon>
    </lineage>
</organism>
<feature type="compositionally biased region" description="Polar residues" evidence="1">
    <location>
        <begin position="52"/>
        <end position="62"/>
    </location>
</feature>
<sequence length="270" mass="29128">MLRLNPLYLEQVRVRPPTPPEYKQSSPIKEECDNGALSPSPPPPEDELPPCSETTTEPIQDHSNVSSRSEGSGSSGNEVLATSPKSIPVPPPPPPKDVSPSHLSTSAEAVSPSSAAPSVKKRLSYTSSITSAFLKRKGKKKWEDDTDQYDADKNMDAIVSSLLGSPSSVIGRSPPPPASRAVQPKAASYYGDDLIHRTDTRATREEDRSSGETESSHNLPPTPPSVQQETNKKGLRREASRITLKGKSLGKKLKKAMSFHGTQNKRKSTA</sequence>
<keyword evidence="3" id="KW-1185">Reference proteome</keyword>
<comment type="caution">
    <text evidence="2">The sequence shown here is derived from an EMBL/GenBank/DDBJ whole genome shotgun (WGS) entry which is preliminary data.</text>
</comment>
<proteinExistence type="predicted"/>
<evidence type="ECO:0000313" key="2">
    <source>
        <dbReference type="EMBL" id="ORY97982.1"/>
    </source>
</evidence>
<reference evidence="2 3" key="1">
    <citation type="submission" date="2016-07" db="EMBL/GenBank/DDBJ databases">
        <title>Pervasive Adenine N6-methylation of Active Genes in Fungi.</title>
        <authorList>
            <consortium name="DOE Joint Genome Institute"/>
            <person name="Mondo S.J."/>
            <person name="Dannebaum R.O."/>
            <person name="Kuo R.C."/>
            <person name="Labutti K."/>
            <person name="Haridas S."/>
            <person name="Kuo A."/>
            <person name="Salamov A."/>
            <person name="Ahrendt S.R."/>
            <person name="Lipzen A."/>
            <person name="Sullivan W."/>
            <person name="Andreopoulos W.B."/>
            <person name="Clum A."/>
            <person name="Lindquist E."/>
            <person name="Daum C."/>
            <person name="Ramamoorthy G.K."/>
            <person name="Gryganskyi A."/>
            <person name="Culley D."/>
            <person name="Magnuson J.K."/>
            <person name="James T.Y."/>
            <person name="O'Malley M.A."/>
            <person name="Stajich J.E."/>
            <person name="Spatafora J.W."/>
            <person name="Visel A."/>
            <person name="Grigoriev I.V."/>
        </authorList>
    </citation>
    <scope>NUCLEOTIDE SEQUENCE [LARGE SCALE GENOMIC DNA]</scope>
    <source>
        <strain evidence="2 3">NRRL 2496</strain>
    </source>
</reference>
<feature type="compositionally biased region" description="Low complexity" evidence="1">
    <location>
        <begin position="98"/>
        <end position="118"/>
    </location>
</feature>
<protein>
    <submittedName>
        <fullName evidence="2">Uncharacterized protein</fullName>
    </submittedName>
</protein>
<dbReference type="Proteomes" id="UP000242180">
    <property type="component" value="Unassembled WGS sequence"/>
</dbReference>
<feature type="region of interest" description="Disordered" evidence="1">
    <location>
        <begin position="164"/>
        <end position="270"/>
    </location>
</feature>
<accession>A0A1X2HGG5</accession>
<evidence type="ECO:0000313" key="3">
    <source>
        <dbReference type="Proteomes" id="UP000242180"/>
    </source>
</evidence>
<feature type="compositionally biased region" description="Low complexity" evidence="1">
    <location>
        <begin position="63"/>
        <end position="86"/>
    </location>
</feature>
<gene>
    <name evidence="2" type="ORF">BCR43DRAFT_490681</name>
</gene>
<feature type="region of interest" description="Disordered" evidence="1">
    <location>
        <begin position="1"/>
        <end position="129"/>
    </location>
</feature>
<dbReference type="AlphaFoldDB" id="A0A1X2HGG5"/>
<dbReference type="InParanoid" id="A0A1X2HGG5"/>
<feature type="compositionally biased region" description="Basic and acidic residues" evidence="1">
    <location>
        <begin position="230"/>
        <end position="240"/>
    </location>
</feature>